<dbReference type="Proteomes" id="UP000248714">
    <property type="component" value="Unassembled WGS sequence"/>
</dbReference>
<proteinExistence type="predicted"/>
<dbReference type="EMBL" id="QLTT01000007">
    <property type="protein sequence ID" value="RAS62956.1"/>
    <property type="molecule type" value="Genomic_DNA"/>
</dbReference>
<protein>
    <submittedName>
        <fullName evidence="1">Uncharacterized protein</fullName>
    </submittedName>
</protein>
<name>A0ABX9E2F5_9PSEU</name>
<gene>
    <name evidence="1" type="ORF">C8D87_107104</name>
</gene>
<reference evidence="1 2" key="1">
    <citation type="submission" date="2018-06" db="EMBL/GenBank/DDBJ databases">
        <title>Genomic Encyclopedia of Type Strains, Phase IV (KMG-IV): sequencing the most valuable type-strain genomes for metagenomic binning, comparative biology and taxonomic classification.</title>
        <authorList>
            <person name="Goeker M."/>
        </authorList>
    </citation>
    <scope>NUCLEOTIDE SEQUENCE [LARGE SCALE GENOMIC DNA]</scope>
    <source>
        <strain evidence="1 2">DSM 45479</strain>
    </source>
</reference>
<keyword evidence="2" id="KW-1185">Reference proteome</keyword>
<evidence type="ECO:0000313" key="2">
    <source>
        <dbReference type="Proteomes" id="UP000248714"/>
    </source>
</evidence>
<dbReference type="RefSeq" id="WP_112229118.1">
    <property type="nucleotide sequence ID" value="NZ_QLTT01000007.1"/>
</dbReference>
<organism evidence="1 2">
    <name type="scientific">Lentzea atacamensis</name>
    <dbReference type="NCBI Taxonomy" id="531938"/>
    <lineage>
        <taxon>Bacteria</taxon>
        <taxon>Bacillati</taxon>
        <taxon>Actinomycetota</taxon>
        <taxon>Actinomycetes</taxon>
        <taxon>Pseudonocardiales</taxon>
        <taxon>Pseudonocardiaceae</taxon>
        <taxon>Lentzea</taxon>
    </lineage>
</organism>
<sequence>MTEKNSDRLSRAEIEALRDGATPFWYGGSAQTIVSFLAGPDGMCITLTCFGEPGEPEMSTVVPWKEFGTIAADVPLMLASGEASVASGRSVHCRSVTGPGGDVR</sequence>
<comment type="caution">
    <text evidence="1">The sequence shown here is derived from an EMBL/GenBank/DDBJ whole genome shotgun (WGS) entry which is preliminary data.</text>
</comment>
<accession>A0ABX9E2F5</accession>
<evidence type="ECO:0000313" key="1">
    <source>
        <dbReference type="EMBL" id="RAS62956.1"/>
    </source>
</evidence>